<protein>
    <submittedName>
        <fullName evidence="8">DNA-directed RNA polymerase II subunit RPB11a</fullName>
    </submittedName>
</protein>
<dbReference type="PANTHER" id="PTHR13946:SF16">
    <property type="entry name" value="DNA-DIRECTED RNA POLYMERASE II SUBUNIT RPB11"/>
    <property type="match status" value="1"/>
</dbReference>
<dbReference type="SUPFAM" id="SSF55257">
    <property type="entry name" value="RBP11-like subunits of RNA polymerase"/>
    <property type="match status" value="1"/>
</dbReference>
<name>A0A5N6UPM0_ASPTM</name>
<evidence type="ECO:0000256" key="4">
    <source>
        <dbReference type="ARBA" id="ARBA00023242"/>
    </source>
</evidence>
<proteinExistence type="inferred from homology"/>
<dbReference type="Pfam" id="PF13656">
    <property type="entry name" value="RNA_pol_L_2"/>
    <property type="match status" value="1"/>
</dbReference>
<evidence type="ECO:0000256" key="5">
    <source>
        <dbReference type="ARBA" id="ARBA00025751"/>
    </source>
</evidence>
<evidence type="ECO:0000256" key="1">
    <source>
        <dbReference type="ARBA" id="ARBA00004123"/>
    </source>
</evidence>
<dbReference type="GO" id="GO:0046983">
    <property type="term" value="F:protein dimerization activity"/>
    <property type="evidence" value="ECO:0007669"/>
    <property type="project" value="InterPro"/>
</dbReference>
<dbReference type="InterPro" id="IPR022905">
    <property type="entry name" value="Rpo11-like"/>
</dbReference>
<keyword evidence="6" id="KW-0732">Signal</keyword>
<evidence type="ECO:0000313" key="8">
    <source>
        <dbReference type="EMBL" id="KAE8160584.1"/>
    </source>
</evidence>
<gene>
    <name evidence="8" type="ORF">BDV40DRAFT_270199</name>
</gene>
<dbReference type="AlphaFoldDB" id="A0A5N6UPM0"/>
<dbReference type="PANTHER" id="PTHR13946">
    <property type="entry name" value="DNA-DIRECTED RNA POLYMERASE I,II,III"/>
    <property type="match status" value="1"/>
</dbReference>
<keyword evidence="4" id="KW-0539">Nucleus</keyword>
<keyword evidence="3" id="KW-0804">Transcription</keyword>
<dbReference type="InterPro" id="IPR008193">
    <property type="entry name" value="RNA_pol_Rpb11_13-16kDa_CS"/>
</dbReference>
<dbReference type="InterPro" id="IPR037685">
    <property type="entry name" value="RBP11"/>
</dbReference>
<evidence type="ECO:0000259" key="7">
    <source>
        <dbReference type="Pfam" id="PF13656"/>
    </source>
</evidence>
<dbReference type="FunFam" id="3.30.1360.10:FF:000003">
    <property type="entry name" value="DNA-directed RNA polymerase II subunit RPB11"/>
    <property type="match status" value="1"/>
</dbReference>
<organism evidence="8 9">
    <name type="scientific">Aspergillus tamarii</name>
    <dbReference type="NCBI Taxonomy" id="41984"/>
    <lineage>
        <taxon>Eukaryota</taxon>
        <taxon>Fungi</taxon>
        <taxon>Dikarya</taxon>
        <taxon>Ascomycota</taxon>
        <taxon>Pezizomycotina</taxon>
        <taxon>Eurotiomycetes</taxon>
        <taxon>Eurotiomycetidae</taxon>
        <taxon>Eurotiales</taxon>
        <taxon>Aspergillaceae</taxon>
        <taxon>Aspergillus</taxon>
        <taxon>Aspergillus subgen. Circumdati</taxon>
    </lineage>
</organism>
<feature type="signal peptide" evidence="6">
    <location>
        <begin position="1"/>
        <end position="19"/>
    </location>
</feature>
<reference evidence="8 9" key="1">
    <citation type="submission" date="2019-04" db="EMBL/GenBank/DDBJ databases">
        <title>Friends and foes A comparative genomics study of 23 Aspergillus species from section Flavi.</title>
        <authorList>
            <consortium name="DOE Joint Genome Institute"/>
            <person name="Kjaerbolling I."/>
            <person name="Vesth T."/>
            <person name="Frisvad J.C."/>
            <person name="Nybo J.L."/>
            <person name="Theobald S."/>
            <person name="Kildgaard S."/>
            <person name="Isbrandt T."/>
            <person name="Kuo A."/>
            <person name="Sato A."/>
            <person name="Lyhne E.K."/>
            <person name="Kogle M.E."/>
            <person name="Wiebenga A."/>
            <person name="Kun R.S."/>
            <person name="Lubbers R.J."/>
            <person name="Makela M.R."/>
            <person name="Barry K."/>
            <person name="Chovatia M."/>
            <person name="Clum A."/>
            <person name="Daum C."/>
            <person name="Haridas S."/>
            <person name="He G."/>
            <person name="LaButti K."/>
            <person name="Lipzen A."/>
            <person name="Mondo S."/>
            <person name="Riley R."/>
            <person name="Salamov A."/>
            <person name="Simmons B.A."/>
            <person name="Magnuson J.K."/>
            <person name="Henrissat B."/>
            <person name="Mortensen U.H."/>
            <person name="Larsen T.O."/>
            <person name="Devries R.P."/>
            <person name="Grigoriev I.V."/>
            <person name="Machida M."/>
            <person name="Baker S.E."/>
            <person name="Andersen M.R."/>
        </authorList>
    </citation>
    <scope>NUCLEOTIDE SEQUENCE [LARGE SCALE GENOMIC DNA]</scope>
    <source>
        <strain evidence="8 9">CBS 117626</strain>
    </source>
</reference>
<dbReference type="GO" id="GO:0006366">
    <property type="term" value="P:transcription by RNA polymerase II"/>
    <property type="evidence" value="ECO:0007669"/>
    <property type="project" value="InterPro"/>
</dbReference>
<dbReference type="GO" id="GO:0003899">
    <property type="term" value="F:DNA-directed RNA polymerase activity"/>
    <property type="evidence" value="ECO:0007669"/>
    <property type="project" value="InterPro"/>
</dbReference>
<evidence type="ECO:0000256" key="3">
    <source>
        <dbReference type="ARBA" id="ARBA00023163"/>
    </source>
</evidence>
<comment type="subcellular location">
    <subcellularLocation>
        <location evidence="1">Nucleus</location>
    </subcellularLocation>
</comment>
<dbReference type="Proteomes" id="UP000326950">
    <property type="component" value="Unassembled WGS sequence"/>
</dbReference>
<accession>A0A5N6UPM0</accession>
<dbReference type="GO" id="GO:0005665">
    <property type="term" value="C:RNA polymerase II, core complex"/>
    <property type="evidence" value="ECO:0007669"/>
    <property type="project" value="InterPro"/>
</dbReference>
<sequence length="200" mass="22338">MFDLLMFIAVLLSFTPSRGGFCLLPSCIPPVLPETMSSGKEYILSKVMAYARWINANGSSRKGCQTTVKVSHDQQPSYESFVLANGENKVEMEIDTRIPSSAIFTFNKEDHTLGNLIRSRLLQSSHVLFAAYKVPHPLVPKFELRVQTDGEITPKEAVIAACHELVRDLGILSREFTKEYELRKMVGATQQQQDGVQEGS</sequence>
<feature type="chain" id="PRO_5025019084" evidence="6">
    <location>
        <begin position="20"/>
        <end position="200"/>
    </location>
</feature>
<evidence type="ECO:0000256" key="2">
    <source>
        <dbReference type="ARBA" id="ARBA00022478"/>
    </source>
</evidence>
<dbReference type="InterPro" id="IPR009025">
    <property type="entry name" value="RBP11-like_dimer"/>
</dbReference>
<dbReference type="EMBL" id="ML738655">
    <property type="protein sequence ID" value="KAE8160584.1"/>
    <property type="molecule type" value="Genomic_DNA"/>
</dbReference>
<comment type="similarity">
    <text evidence="5">Belongs to the archaeal Rpo11/eukaryotic RPB11/RPC19 RNA polymerase subunit family.</text>
</comment>
<evidence type="ECO:0000256" key="6">
    <source>
        <dbReference type="SAM" id="SignalP"/>
    </source>
</evidence>
<dbReference type="PROSITE" id="PS01154">
    <property type="entry name" value="RNA_POL_L_13KD"/>
    <property type="match status" value="1"/>
</dbReference>
<evidence type="ECO:0000313" key="9">
    <source>
        <dbReference type="Proteomes" id="UP000326950"/>
    </source>
</evidence>
<dbReference type="GO" id="GO:0003677">
    <property type="term" value="F:DNA binding"/>
    <property type="evidence" value="ECO:0007669"/>
    <property type="project" value="InterPro"/>
</dbReference>
<keyword evidence="9" id="KW-1185">Reference proteome</keyword>
<feature type="domain" description="DNA-directed RNA polymerase RBP11-like dimerisation" evidence="7">
    <location>
        <begin position="102"/>
        <end position="174"/>
    </location>
</feature>
<keyword evidence="2 8" id="KW-0240">DNA-directed RNA polymerase</keyword>
<dbReference type="Gene3D" id="3.30.1360.10">
    <property type="entry name" value="RNA polymerase, RBP11-like subunit"/>
    <property type="match status" value="1"/>
</dbReference>
<dbReference type="HAMAP" id="MF_00261">
    <property type="entry name" value="RNApol_arch_Rpo11"/>
    <property type="match status" value="1"/>
</dbReference>
<dbReference type="CDD" id="cd06926">
    <property type="entry name" value="RNAP_II_RPB11"/>
    <property type="match status" value="1"/>
</dbReference>
<dbReference type="InterPro" id="IPR036603">
    <property type="entry name" value="RBP11-like"/>
</dbReference>
<dbReference type="OrthoDB" id="10248581at2759"/>